<evidence type="ECO:0008006" key="5">
    <source>
        <dbReference type="Google" id="ProtNLM"/>
    </source>
</evidence>
<evidence type="ECO:0000313" key="4">
    <source>
        <dbReference type="Proteomes" id="UP000244722"/>
    </source>
</evidence>
<keyword evidence="4" id="KW-1185">Reference proteome</keyword>
<name>A0A2T6ZT34_TUBBO</name>
<dbReference type="InterPro" id="IPR027417">
    <property type="entry name" value="P-loop_NTPase"/>
</dbReference>
<keyword evidence="1" id="KW-0813">Transport</keyword>
<dbReference type="Gene3D" id="3.40.50.300">
    <property type="entry name" value="P-loop containing nucleotide triphosphate hydrolases"/>
    <property type="match status" value="1"/>
</dbReference>
<dbReference type="EMBL" id="NESQ01000112">
    <property type="protein sequence ID" value="PUU78636.1"/>
    <property type="molecule type" value="Genomic_DNA"/>
</dbReference>
<proteinExistence type="predicted"/>
<dbReference type="Proteomes" id="UP000244722">
    <property type="component" value="Unassembled WGS sequence"/>
</dbReference>
<organism evidence="3 4">
    <name type="scientific">Tuber borchii</name>
    <name type="common">White truffle</name>
    <dbReference type="NCBI Taxonomy" id="42251"/>
    <lineage>
        <taxon>Eukaryota</taxon>
        <taxon>Fungi</taxon>
        <taxon>Dikarya</taxon>
        <taxon>Ascomycota</taxon>
        <taxon>Pezizomycotina</taxon>
        <taxon>Pezizomycetes</taxon>
        <taxon>Pezizales</taxon>
        <taxon>Tuberaceae</taxon>
        <taxon>Tuber</taxon>
    </lineage>
</organism>
<dbReference type="GO" id="GO:0005319">
    <property type="term" value="F:lipid transporter activity"/>
    <property type="evidence" value="ECO:0007669"/>
    <property type="project" value="TreeGrafter"/>
</dbReference>
<dbReference type="SUPFAM" id="SSF52540">
    <property type="entry name" value="P-loop containing nucleoside triphosphate hydrolases"/>
    <property type="match status" value="1"/>
</dbReference>
<dbReference type="PANTHER" id="PTHR19229:SF36">
    <property type="entry name" value="ATP-BINDING CASSETTE SUB-FAMILY A MEMBER 2"/>
    <property type="match status" value="1"/>
</dbReference>
<dbReference type="InterPro" id="IPR026082">
    <property type="entry name" value="ABCA"/>
</dbReference>
<accession>A0A2T6ZT34</accession>
<reference evidence="3 4" key="1">
    <citation type="submission" date="2017-04" db="EMBL/GenBank/DDBJ databases">
        <title>Draft genome sequence of Tuber borchii Vittad., a whitish edible truffle.</title>
        <authorList>
            <consortium name="DOE Joint Genome Institute"/>
            <person name="Murat C."/>
            <person name="Kuo A."/>
            <person name="Barry K.W."/>
            <person name="Clum A."/>
            <person name="Dockter R.B."/>
            <person name="Fauchery L."/>
            <person name="Iotti M."/>
            <person name="Kohler A."/>
            <person name="Labutti K."/>
            <person name="Lindquist E.A."/>
            <person name="Lipzen A."/>
            <person name="Ohm R.A."/>
            <person name="Wang M."/>
            <person name="Grigoriev I.V."/>
            <person name="Zambonelli A."/>
            <person name="Martin F.M."/>
        </authorList>
    </citation>
    <scope>NUCLEOTIDE SEQUENCE [LARGE SCALE GENOMIC DNA]</scope>
    <source>
        <strain evidence="3 4">Tbo3840</strain>
    </source>
</reference>
<gene>
    <name evidence="3" type="ORF">B9Z19DRAFT_1126388</name>
</gene>
<dbReference type="OrthoDB" id="8061355at2759"/>
<evidence type="ECO:0000313" key="3">
    <source>
        <dbReference type="EMBL" id="PUU78636.1"/>
    </source>
</evidence>
<dbReference type="STRING" id="42251.A0A2T6ZT34"/>
<protein>
    <recommendedName>
        <fullName evidence="5">ABC transporter domain-containing protein</fullName>
    </recommendedName>
</protein>
<sequence>MVAVENLTFGVPHGEVFTLLRPKSAGKTATINMIREARSHLGVPPQLDAMDLMTVTERLRFYFQIPCVEDVEHNVFRVIRAVGLEAFQTRMGEILSGGNKRKLSLSTALTGNSTVLLSESSSGMGAASKWTMAEILKLIPERIPDVFLLVSLSIAAILDEATIRKRRDSSN</sequence>
<dbReference type="GO" id="GO:0140359">
    <property type="term" value="F:ABC-type transporter activity"/>
    <property type="evidence" value="ECO:0007669"/>
    <property type="project" value="InterPro"/>
</dbReference>
<keyword evidence="2" id="KW-0677">Repeat</keyword>
<dbReference type="AlphaFoldDB" id="A0A2T6ZT34"/>
<evidence type="ECO:0000256" key="1">
    <source>
        <dbReference type="ARBA" id="ARBA00022448"/>
    </source>
</evidence>
<dbReference type="PANTHER" id="PTHR19229">
    <property type="entry name" value="ATP-BINDING CASSETTE TRANSPORTER SUBFAMILY A ABCA"/>
    <property type="match status" value="1"/>
</dbReference>
<comment type="caution">
    <text evidence="3">The sequence shown here is derived from an EMBL/GenBank/DDBJ whole genome shotgun (WGS) entry which is preliminary data.</text>
</comment>
<evidence type="ECO:0000256" key="2">
    <source>
        <dbReference type="ARBA" id="ARBA00022737"/>
    </source>
</evidence>
<dbReference type="GO" id="GO:0016020">
    <property type="term" value="C:membrane"/>
    <property type="evidence" value="ECO:0007669"/>
    <property type="project" value="InterPro"/>
</dbReference>